<keyword evidence="3" id="KW-1185">Reference proteome</keyword>
<sequence>MPEDKKEEIDSTEAARKARFWKRTLIGAAVVLAIGVAWRSVYVSNQRELELRRALRKSQRIHDALTDVPARRFPTMDVRPAAAQKNMLLERY</sequence>
<gene>
    <name evidence="2" type="ORF">ABL78_0067</name>
</gene>
<keyword evidence="1" id="KW-1133">Transmembrane helix</keyword>
<dbReference type="VEuPathDB" id="TriTrypDB:Lsey_0001_0670"/>
<evidence type="ECO:0008006" key="4">
    <source>
        <dbReference type="Google" id="ProtNLM"/>
    </source>
</evidence>
<reference evidence="2 3" key="1">
    <citation type="journal article" date="2015" name="PLoS Pathog.">
        <title>Leptomonas seymouri: Adaptations to the Dixenous Life Cycle Analyzed by Genome Sequencing, Transcriptome Profiling and Co-infection with Leishmania donovani.</title>
        <authorList>
            <person name="Kraeva N."/>
            <person name="Butenko A."/>
            <person name="Hlavacova J."/>
            <person name="Kostygov A."/>
            <person name="Myskova J."/>
            <person name="Grybchuk D."/>
            <person name="Lestinova T."/>
            <person name="Votypka J."/>
            <person name="Volf P."/>
            <person name="Opperdoes F."/>
            <person name="Flegontov P."/>
            <person name="Lukes J."/>
            <person name="Yurchenko V."/>
        </authorList>
    </citation>
    <scope>NUCLEOTIDE SEQUENCE [LARGE SCALE GENOMIC DNA]</scope>
    <source>
        <strain evidence="2 3">ATCC 30220</strain>
    </source>
</reference>
<dbReference type="OMA" id="CMDSYIS"/>
<proteinExistence type="predicted"/>
<keyword evidence="1" id="KW-0812">Transmembrane</keyword>
<keyword evidence="1" id="KW-0472">Membrane</keyword>
<dbReference type="EMBL" id="LJSK01000001">
    <property type="protein sequence ID" value="KPI90834.1"/>
    <property type="molecule type" value="Genomic_DNA"/>
</dbReference>
<name>A0A0N1I9D2_LEPSE</name>
<organism evidence="2 3">
    <name type="scientific">Leptomonas seymouri</name>
    <dbReference type="NCBI Taxonomy" id="5684"/>
    <lineage>
        <taxon>Eukaryota</taxon>
        <taxon>Discoba</taxon>
        <taxon>Euglenozoa</taxon>
        <taxon>Kinetoplastea</taxon>
        <taxon>Metakinetoplastina</taxon>
        <taxon>Trypanosomatida</taxon>
        <taxon>Trypanosomatidae</taxon>
        <taxon>Leishmaniinae</taxon>
        <taxon>Leptomonas</taxon>
    </lineage>
</organism>
<evidence type="ECO:0000256" key="1">
    <source>
        <dbReference type="SAM" id="Phobius"/>
    </source>
</evidence>
<dbReference type="OrthoDB" id="266319at2759"/>
<comment type="caution">
    <text evidence="2">The sequence shown here is derived from an EMBL/GenBank/DDBJ whole genome shotgun (WGS) entry which is preliminary data.</text>
</comment>
<dbReference type="Proteomes" id="UP000038009">
    <property type="component" value="Unassembled WGS sequence"/>
</dbReference>
<accession>A0A0N1I9D2</accession>
<protein>
    <recommendedName>
        <fullName evidence="4">Transmembrane protein</fullName>
    </recommendedName>
</protein>
<dbReference type="AlphaFoldDB" id="A0A0N1I9D2"/>
<feature type="transmembrane region" description="Helical" evidence="1">
    <location>
        <begin position="20"/>
        <end position="38"/>
    </location>
</feature>
<evidence type="ECO:0000313" key="2">
    <source>
        <dbReference type="EMBL" id="KPI90834.1"/>
    </source>
</evidence>
<evidence type="ECO:0000313" key="3">
    <source>
        <dbReference type="Proteomes" id="UP000038009"/>
    </source>
</evidence>